<keyword evidence="2" id="KW-0472">Membrane</keyword>
<accession>A0A919ISX5</accession>
<dbReference type="AlphaFoldDB" id="A0A919ISX5"/>
<comment type="caution">
    <text evidence="3">The sequence shown here is derived from an EMBL/GenBank/DDBJ whole genome shotgun (WGS) entry which is preliminary data.</text>
</comment>
<keyword evidence="2" id="KW-1133">Transmembrane helix</keyword>
<feature type="region of interest" description="Disordered" evidence="1">
    <location>
        <begin position="296"/>
        <end position="325"/>
    </location>
</feature>
<evidence type="ECO:0000256" key="1">
    <source>
        <dbReference type="SAM" id="MobiDB-lite"/>
    </source>
</evidence>
<dbReference type="Proteomes" id="UP000598174">
    <property type="component" value="Unassembled WGS sequence"/>
</dbReference>
<organism evidence="3 4">
    <name type="scientific">Paractinoplanes ferrugineus</name>
    <dbReference type="NCBI Taxonomy" id="113564"/>
    <lineage>
        <taxon>Bacteria</taxon>
        <taxon>Bacillati</taxon>
        <taxon>Actinomycetota</taxon>
        <taxon>Actinomycetes</taxon>
        <taxon>Micromonosporales</taxon>
        <taxon>Micromonosporaceae</taxon>
        <taxon>Paractinoplanes</taxon>
    </lineage>
</organism>
<feature type="transmembrane region" description="Helical" evidence="2">
    <location>
        <begin position="12"/>
        <end position="34"/>
    </location>
</feature>
<feature type="compositionally biased region" description="Basic and acidic residues" evidence="1">
    <location>
        <begin position="309"/>
        <end position="325"/>
    </location>
</feature>
<evidence type="ECO:0000313" key="3">
    <source>
        <dbReference type="EMBL" id="GIE08380.1"/>
    </source>
</evidence>
<sequence>MLQSDGVLVSNGATIACGLAGLAAGAGAVSIGAVRSRRPGPYLAAGHALALPRHADPLPEVLRSGLGGLTVPVTPGPHGELFLGPGGPQPGRTLRRLVLTPLLARARSRGGRLAHNQVTPFRLVVEFVGENREAETLLRAYRMLDQQLRDHAALLSHCAGETLVPGAVTVSVAGIVDVRQLLAGQDERYAFADGTFDDIGSRSAPPRLVPMISEPWNRRFGWDGREPISAEERHLLHAMVRAAHEDGRTVRISGLPTASRAARRALWTELGAAGVDVIADFDKRGLARHLRRHPVSSWAPRTPMPGVAVRRDLPRPHPDRPRESV</sequence>
<dbReference type="EMBL" id="BOMM01000001">
    <property type="protein sequence ID" value="GIE08380.1"/>
    <property type="molecule type" value="Genomic_DNA"/>
</dbReference>
<evidence type="ECO:0000313" key="4">
    <source>
        <dbReference type="Proteomes" id="UP000598174"/>
    </source>
</evidence>
<gene>
    <name evidence="3" type="ORF">Afe05nite_02200</name>
</gene>
<proteinExistence type="predicted"/>
<keyword evidence="4" id="KW-1185">Reference proteome</keyword>
<evidence type="ECO:0000256" key="2">
    <source>
        <dbReference type="SAM" id="Phobius"/>
    </source>
</evidence>
<protein>
    <submittedName>
        <fullName evidence="3">Uncharacterized protein</fullName>
    </submittedName>
</protein>
<reference evidence="3" key="1">
    <citation type="submission" date="2021-01" db="EMBL/GenBank/DDBJ databases">
        <title>Whole genome shotgun sequence of Actinoplanes ferrugineus NBRC 15555.</title>
        <authorList>
            <person name="Komaki H."/>
            <person name="Tamura T."/>
        </authorList>
    </citation>
    <scope>NUCLEOTIDE SEQUENCE</scope>
    <source>
        <strain evidence="3">NBRC 15555</strain>
    </source>
</reference>
<name>A0A919ISX5_9ACTN</name>
<keyword evidence="2" id="KW-0812">Transmembrane</keyword>